<dbReference type="InterPro" id="IPR025883">
    <property type="entry name" value="Cadherin-like_domain"/>
</dbReference>
<keyword evidence="2" id="KW-0472">Membrane</keyword>
<feature type="domain" description="Transcobalamin-like C-terminal" evidence="5">
    <location>
        <begin position="1491"/>
        <end position="1542"/>
    </location>
</feature>
<keyword evidence="2" id="KW-1133">Transmembrane helix</keyword>
<evidence type="ECO:0000256" key="2">
    <source>
        <dbReference type="SAM" id="Phobius"/>
    </source>
</evidence>
<keyword evidence="7" id="KW-1185">Reference proteome</keyword>
<dbReference type="Proteomes" id="UP000182135">
    <property type="component" value="Unassembled WGS sequence"/>
</dbReference>
<evidence type="ECO:0000256" key="3">
    <source>
        <dbReference type="SAM" id="SignalP"/>
    </source>
</evidence>
<evidence type="ECO:0000313" key="7">
    <source>
        <dbReference type="Proteomes" id="UP000182135"/>
    </source>
</evidence>
<protein>
    <submittedName>
        <fullName evidence="6">LPXTG-motif cell wall anchor domain-containing protein</fullName>
    </submittedName>
</protein>
<dbReference type="eggNOG" id="COG1657">
    <property type="taxonomic scope" value="Bacteria"/>
</dbReference>
<dbReference type="STRING" id="1529.SAMN04487885_103147"/>
<dbReference type="InterPro" id="IPR027954">
    <property type="entry name" value="Transcobalamin-like_C"/>
</dbReference>
<dbReference type="CDD" id="cd00688">
    <property type="entry name" value="ISOPREN_C2_like"/>
    <property type="match status" value="1"/>
</dbReference>
<name>A0A1I2JZK6_9CLOT</name>
<feature type="region of interest" description="Disordered" evidence="1">
    <location>
        <begin position="1931"/>
        <end position="1969"/>
    </location>
</feature>
<feature type="domain" description="Cadherin-like beta-sandwich-like" evidence="4">
    <location>
        <begin position="1352"/>
        <end position="1426"/>
    </location>
</feature>
<dbReference type="Gene3D" id="2.170.130.30">
    <property type="match status" value="1"/>
</dbReference>
<dbReference type="RefSeq" id="WP_027640076.1">
    <property type="nucleotide sequence ID" value="NZ_BAAACD010000011.1"/>
</dbReference>
<feature type="chain" id="PRO_5010361202" evidence="3">
    <location>
        <begin position="31"/>
        <end position="2001"/>
    </location>
</feature>
<dbReference type="Pfam" id="PF14478">
    <property type="entry name" value="DUF4430"/>
    <property type="match status" value="1"/>
</dbReference>
<dbReference type="NCBIfam" id="TIGR01167">
    <property type="entry name" value="LPXTG_anchor"/>
    <property type="match status" value="1"/>
</dbReference>
<proteinExistence type="predicted"/>
<dbReference type="InterPro" id="IPR008930">
    <property type="entry name" value="Terpenoid_cyclase/PrenylTrfase"/>
</dbReference>
<reference evidence="6 7" key="1">
    <citation type="submission" date="2016-10" db="EMBL/GenBank/DDBJ databases">
        <authorList>
            <person name="de Groot N.N."/>
        </authorList>
    </citation>
    <scope>NUCLEOTIDE SEQUENCE [LARGE SCALE GENOMIC DNA]</scope>
    <source>
        <strain evidence="6 7">NLAE-zl-G419</strain>
    </source>
</reference>
<dbReference type="Pfam" id="PF12733">
    <property type="entry name" value="Cadherin-like"/>
    <property type="match status" value="1"/>
</dbReference>
<sequence length="2001" mass="223364">MKKRNQASKLLSLLLTICIVLSSVPIQAFAASETTDSVLDKVTPQAIFELIKGKNLLMDDITTDLEDYEDMVSNNEKVTMKLDSTGRLVPYKWGDTEEKIFLKWDTEKNNDKYKDYINVAPNTRGLNLLKRPLLGEPSADVVLTMKAWTPTQNERLVDLKLKIQPGKAIPTELEIIKRDIFQEIKGNNIDAGNITEDLKLPNAYINKEAITIKANINKENKLVFKSKYSSSSYLIEFGQSTNSKVVNVTKDKIAVTRQAKDTKVEIPITIKENVGNKKVLDQFNLSLTVKGKDSGSGDGTETNILDQLTEEILFTAIKGENISKDSITDVLSLPANGDNPFYFKGFKPDGTAQWWASRFGALAKIEITKSSNPDIIEVGTDCLKLKSKPEKDELVTLIFELTDLKNQDNKKTVELNLTVKASKNKLNVVEKQLFDAIKGNNVSADKIKTDMIMPGEVNPFFATATGENITWDGVKKETSNVKIEFTNSDNKELIAIEGGKIKVLNSPEIDTTVKLSATLTDLTKPEETKNVELMLTVKSLTKIEKELKGYLDKYLVPENFSYTNIKKSGVSFAEDYKNNNVRYSLQLPNISALENLPWGEVKTSVSTENNDGVKKINNYVWDPIRADVGGKSKTITLTYTLTKDKESVSRDIDFTIPALTNEEIQEEIKLLDDIKKNFFEGIKGDNFDANNVYDSLRDISEARYEDNKLVLSNSAKENKYYGFKFSTGRENGRWTVNYENGKGDLFDPSNMVLQKRPDIDTKVNIGHQIESVQLQKYAECYPDNKELQKLKRQTITTDIVVKKVDASCKNIKVGNYVVTIKDGEKEYSVLTSETLAKISVETVLSNMSANLVIAGNDCTNIHKAEINLNDGYARFGINISDCDNKNAGTEQNCDYTITVVSEKFLEDSIKRLPYDPSKANAEEIKTAQLLYRQYMGLEDSDKAKIEGSKKIEKYNSGYVDPKNDAKKELDLVESKLFDGIKGENKSSDLVYTDLEEVRYAKIEGDKVTFYKEPVVGCSIRIDWTKSSAPEYVDVHNGNDFDTRYVLAFKLNKRPSRNSSAADIKFDAKLTHMVESAVEQSASTEFKLKEYDARLKTLSIKEFQNLKFDSDIKEYTIFNTSGLKKITLNIESIVPKCEIEINNKKVKSIAEVALDSEVKTIEIKVNDWTKNTLNEKWDEKIYKITVMSSLGKLEEQINKLPSSDEITKDNYKSYINTVKTLSDAFNSLTSDQKDKISKIAVEKLNQVTEKIESLKLADAKAKAIAEINLYGGNEEDYTTRNWLKVAAARKAGIEAINAAKNEDAVINALTETKAKITIIPKKEIGEAAVNTKLESIFIVPGEIKAVCGNDGIYSAKVPSDVEKITIKALPSNKKAYVKVNGEEISPEKNWTSSEIIKVPEKGFAEVTITVISSDETKTQEYKLRVERSEVIPQENINVTFELIGDSKHAEGMHDSFENWIQKVTVSVPKGSTAKYLTDKLLIENNIPFVVTAGGTYIQSINGLSEFDNGPNSGWIYNVNGKNINKTYDAYVLSEGDSVVWKYTDDYIKDGYFPDDDESIKIVKTLISEIPEIDKLTISDAKIVAKARDAYNSLSDQAKIKITEAEKAKLDEAVKKMAEIQKDAESSFIDCYKAIGAAMLSDAEKYGLTVGTIGGEWALISLSRSGIVTDKVKREYCENLVKVIKENGSAILNNYKSTENSRVILGLTSIGIDPTNVEGYNLLEPLADFNYVNNQGINGSIWALIALDSHGYDIPKVKAGREQTTREKLVNKILDMQLEDGGWSLAGATSDVDITAIVLQSLAPYYSSDAKVKVAVDKALDYLSNIQEEDGAFSSIYGDVSLESTAQVIVALTSLGINPMTDTRFIKNDNTLINVLHRYRVGNGFAHVIGGEINSIATEQGYYALTAMYRFINGQSALYDMRNIELTFMENTIKPGTGETNNPEHGEVDRPTQDNQQNTNNINEGELGKPKTGDEINMLPWIITMLLSGAAIILYRRKYKEII</sequence>
<dbReference type="Gene3D" id="1.50.10.20">
    <property type="match status" value="1"/>
</dbReference>
<dbReference type="OrthoDB" id="411361at2"/>
<keyword evidence="2" id="KW-0812">Transmembrane</keyword>
<feature type="signal peptide" evidence="3">
    <location>
        <begin position="1"/>
        <end position="30"/>
    </location>
</feature>
<evidence type="ECO:0000259" key="5">
    <source>
        <dbReference type="Pfam" id="PF14478"/>
    </source>
</evidence>
<feature type="compositionally biased region" description="Basic and acidic residues" evidence="1">
    <location>
        <begin position="1940"/>
        <end position="1950"/>
    </location>
</feature>
<organism evidence="6 7">
    <name type="scientific">Clostridium cadaveris</name>
    <dbReference type="NCBI Taxonomy" id="1529"/>
    <lineage>
        <taxon>Bacteria</taxon>
        <taxon>Bacillati</taxon>
        <taxon>Bacillota</taxon>
        <taxon>Clostridia</taxon>
        <taxon>Eubacteriales</taxon>
        <taxon>Clostridiaceae</taxon>
        <taxon>Clostridium</taxon>
    </lineage>
</organism>
<evidence type="ECO:0000313" key="6">
    <source>
        <dbReference type="EMBL" id="SFF58377.1"/>
    </source>
</evidence>
<feature type="compositionally biased region" description="Low complexity" evidence="1">
    <location>
        <begin position="1951"/>
        <end position="1961"/>
    </location>
</feature>
<evidence type="ECO:0000256" key="1">
    <source>
        <dbReference type="SAM" id="MobiDB-lite"/>
    </source>
</evidence>
<dbReference type="GeneID" id="90545174"/>
<dbReference type="EMBL" id="FOOE01000003">
    <property type="protein sequence ID" value="SFF58377.1"/>
    <property type="molecule type" value="Genomic_DNA"/>
</dbReference>
<feature type="transmembrane region" description="Helical" evidence="2">
    <location>
        <begin position="1976"/>
        <end position="1993"/>
    </location>
</feature>
<gene>
    <name evidence="6" type="ORF">SAMN04487885_103147</name>
</gene>
<accession>A0A1I2JZK6</accession>
<keyword evidence="3" id="KW-0732">Signal</keyword>
<evidence type="ECO:0000259" key="4">
    <source>
        <dbReference type="Pfam" id="PF12733"/>
    </source>
</evidence>
<dbReference type="SUPFAM" id="SSF48239">
    <property type="entry name" value="Terpenoid cyclases/Protein prenyltransferases"/>
    <property type="match status" value="1"/>
</dbReference>